<name>A0A6G9H046_9ACTN</name>
<gene>
    <name evidence="4" type="ORF">HA039_15260</name>
</gene>
<dbReference type="Gene3D" id="2.80.10.50">
    <property type="match status" value="1"/>
</dbReference>
<evidence type="ECO:0000256" key="1">
    <source>
        <dbReference type="SAM" id="MobiDB-lite"/>
    </source>
</evidence>
<sequence length="306" mass="31624">MGEPIHEGPKGPGVPGFAASFATSSRQRGDRDTPGLLGRLLTTGLVVVVLGAGVMGVGKLIDYQRDKSRAAQAQAAERVALSEPSRPSPAPSGTGKPRDIPQLPSGQGPIRYLVPPALQPVAPSSPSPTGKPSDKPSKAPADKKPSQKPSEKPANSSAGNSQQLAAGQKSFSLQASQPSHRIVGAASNRCVDVKDAIYTAAPATALQLFACGNNPNQQWTVHSDGTIRSLGMCMSVGGGSTADGASVDLYTCDGSASQQWRVEAAGDIANVKANKCLDARDFGTADRTALQIYACEGTNNQKWHFG</sequence>
<dbReference type="AlphaFoldDB" id="A0A6G9H046"/>
<evidence type="ECO:0000259" key="3">
    <source>
        <dbReference type="SMART" id="SM00458"/>
    </source>
</evidence>
<dbReference type="RefSeq" id="WP_167029494.1">
    <property type="nucleotide sequence ID" value="NZ_CP050177.1"/>
</dbReference>
<feature type="compositionally biased region" description="Polar residues" evidence="1">
    <location>
        <begin position="153"/>
        <end position="173"/>
    </location>
</feature>
<protein>
    <recommendedName>
        <fullName evidence="3">Ricin B lectin domain-containing protein</fullName>
    </recommendedName>
</protein>
<proteinExistence type="predicted"/>
<feature type="compositionally biased region" description="Basic and acidic residues" evidence="1">
    <location>
        <begin position="132"/>
        <end position="151"/>
    </location>
</feature>
<dbReference type="EMBL" id="CP050177">
    <property type="protein sequence ID" value="QIQ03507.1"/>
    <property type="molecule type" value="Genomic_DNA"/>
</dbReference>
<dbReference type="InterPro" id="IPR035992">
    <property type="entry name" value="Ricin_B-like_lectins"/>
</dbReference>
<keyword evidence="2" id="KW-1133">Transmembrane helix</keyword>
<keyword evidence="2" id="KW-0812">Transmembrane</keyword>
<dbReference type="CDD" id="cd00161">
    <property type="entry name" value="beta-trefoil_Ricin-like"/>
    <property type="match status" value="1"/>
</dbReference>
<evidence type="ECO:0000313" key="5">
    <source>
        <dbReference type="Proteomes" id="UP000501179"/>
    </source>
</evidence>
<keyword evidence="2" id="KW-0472">Membrane</keyword>
<feature type="region of interest" description="Disordered" evidence="1">
    <location>
        <begin position="1"/>
        <end position="37"/>
    </location>
</feature>
<feature type="transmembrane region" description="Helical" evidence="2">
    <location>
        <begin position="40"/>
        <end position="61"/>
    </location>
</feature>
<dbReference type="PROSITE" id="PS50231">
    <property type="entry name" value="RICIN_B_LECTIN"/>
    <property type="match status" value="1"/>
</dbReference>
<feature type="domain" description="Ricin B lectin" evidence="3">
    <location>
        <begin position="177"/>
        <end position="306"/>
    </location>
</feature>
<evidence type="ECO:0000256" key="2">
    <source>
        <dbReference type="SAM" id="Phobius"/>
    </source>
</evidence>
<reference evidence="4 5" key="1">
    <citation type="submission" date="2020-03" db="EMBL/GenBank/DDBJ databases">
        <title>A novel species.</title>
        <authorList>
            <person name="Gao J."/>
        </authorList>
    </citation>
    <scope>NUCLEOTIDE SEQUENCE [LARGE SCALE GENOMIC DNA]</scope>
    <source>
        <strain evidence="4 5">QMT-12</strain>
    </source>
</reference>
<dbReference type="InterPro" id="IPR000772">
    <property type="entry name" value="Ricin_B_lectin"/>
</dbReference>
<keyword evidence="5" id="KW-1185">Reference proteome</keyword>
<feature type="region of interest" description="Disordered" evidence="1">
    <location>
        <begin position="74"/>
        <end position="173"/>
    </location>
</feature>
<dbReference type="Pfam" id="PF00652">
    <property type="entry name" value="Ricin_B_lectin"/>
    <property type="match status" value="1"/>
</dbReference>
<dbReference type="SUPFAM" id="SSF50370">
    <property type="entry name" value="Ricin B-like lectins"/>
    <property type="match status" value="1"/>
</dbReference>
<dbReference type="Proteomes" id="UP000501179">
    <property type="component" value="Chromosome"/>
</dbReference>
<dbReference type="KEGG" id="slia:HA039_15260"/>
<evidence type="ECO:0000313" key="4">
    <source>
        <dbReference type="EMBL" id="QIQ03507.1"/>
    </source>
</evidence>
<dbReference type="SMART" id="SM00458">
    <property type="entry name" value="RICIN"/>
    <property type="match status" value="1"/>
</dbReference>
<accession>A0A6G9H046</accession>
<organism evidence="4 5">
    <name type="scientific">Streptomyces liangshanensis</name>
    <dbReference type="NCBI Taxonomy" id="2717324"/>
    <lineage>
        <taxon>Bacteria</taxon>
        <taxon>Bacillati</taxon>
        <taxon>Actinomycetota</taxon>
        <taxon>Actinomycetes</taxon>
        <taxon>Kitasatosporales</taxon>
        <taxon>Streptomycetaceae</taxon>
        <taxon>Streptomyces</taxon>
    </lineage>
</organism>